<dbReference type="SUPFAM" id="SSF81383">
    <property type="entry name" value="F-box domain"/>
    <property type="match status" value="1"/>
</dbReference>
<feature type="chain" id="PRO_5003124065" description="F-box domain-containing protein" evidence="5">
    <location>
        <begin position="18"/>
        <end position="946"/>
    </location>
</feature>
<dbReference type="PANTHER" id="PTHR46550">
    <property type="entry name" value="F-BOX ONLY PROTEIN 3"/>
    <property type="match status" value="1"/>
</dbReference>
<evidence type="ECO:0000256" key="5">
    <source>
        <dbReference type="SAM" id="SignalP"/>
    </source>
</evidence>
<dbReference type="PROSITE" id="PS50181">
    <property type="entry name" value="FBOX"/>
    <property type="match status" value="1"/>
</dbReference>
<dbReference type="SUPFAM" id="SSF56349">
    <property type="entry name" value="DNA breaking-rejoining enzymes"/>
    <property type="match status" value="1"/>
</dbReference>
<feature type="region of interest" description="Disordered" evidence="4">
    <location>
        <begin position="236"/>
        <end position="264"/>
    </location>
</feature>
<dbReference type="InterPro" id="IPR013762">
    <property type="entry name" value="Integrase-like_cat_sf"/>
</dbReference>
<evidence type="ECO:0000313" key="7">
    <source>
        <dbReference type="EMBL" id="EFJ46922.1"/>
    </source>
</evidence>
<proteinExistence type="predicted"/>
<sequence>MCLKGMLLAACVCPLRASANSYSSPIDGGVLFLVRSRREDTEITCYGYHELENRRAVQSKSQRGAIGFCPESTAHRAQRPDARLRYSVLVIQVYLAPVTWSASNIIRAYCSMATTELDGDELERAFDEAAWDAEEITQEDVPTVEGGDNPARSHRAPMALLHLPREMLLRVLSLVPATGLTSCACVCKALSALASDDTVWRRLYVARWGKPNQQVRGSARWKRVYLDADSEEWEATTRSNGSCNGSGSFTSGGSSSSNSSSSYCNGGGNNDDPFLGAMFLDMLRAKRDLVPDRRLLDRAAEVDPGDIAAKVAAWRRARGFHQHDGSGAGADTSGSSDAHPPPPPRPDLSHRGRASLSFTRVNPGELPPVYACDQTGELLVCPVSGQTTDRLVHECEEGDGEEDDGGRCGVGGGGRGGAGEEDAGLGVFGGGFGSFFAAGYECENEKALNKLLGYKALQVVGRNFDPSNSQAADHPWMWKELRGVCPWSSDSIGDSVLCDKLLVWRTVINQPAAFFSKVLVFDMDEVTMNLFIACCANRTAKASKQVAQHYKTASEAQQTQKQLNDMSQLLPYKEVIRLAREGDPHKTSLVACLASLSSEQRAYLGAALTGQTKSASRRGAHRDICPLLGDKEASWWRLCFGQSGLGEGGILEGGIAPGAYPGGWYRCTTCLLAVAGIGSVALGSVTEELAQLAVALHGSAVADSSSVTYESRRRRCRANAEPRRATEFTQDACWQVLGFFGMLRRSELAALTVGCVEELPGGGVGLQIVRSKTDQKGAGTLVCLAALTQSGIPIARIQRHLECVRTAEGHSPLFVRGITGPGKQGTVWRRGDFTSRLHVLLGELQGYEPELKLDLARISAHSLRKGGATAAANAGVGLEEIKAHGRWRSDAVLVYIRRSVAEDLLHTNIWICHGPFVHTLARLLYALCYEPHAPAQQRSNLYCWSS</sequence>
<dbReference type="OrthoDB" id="541282at2759"/>
<evidence type="ECO:0000256" key="2">
    <source>
        <dbReference type="ARBA" id="ARBA00022786"/>
    </source>
</evidence>
<name>D8U0D3_VOLCA</name>
<organism evidence="8">
    <name type="scientific">Volvox carteri f. nagariensis</name>
    <dbReference type="NCBI Taxonomy" id="3068"/>
    <lineage>
        <taxon>Eukaryota</taxon>
        <taxon>Viridiplantae</taxon>
        <taxon>Chlorophyta</taxon>
        <taxon>core chlorophytes</taxon>
        <taxon>Chlorophyceae</taxon>
        <taxon>CS clade</taxon>
        <taxon>Chlamydomonadales</taxon>
        <taxon>Volvocaceae</taxon>
        <taxon>Volvox</taxon>
    </lineage>
</organism>
<dbReference type="InParanoid" id="D8U0D3"/>
<dbReference type="InterPro" id="IPR011010">
    <property type="entry name" value="DNA_brk_join_enz"/>
</dbReference>
<accession>D8U0D3</accession>
<keyword evidence="8" id="KW-1185">Reference proteome</keyword>
<dbReference type="GO" id="GO:0006310">
    <property type="term" value="P:DNA recombination"/>
    <property type="evidence" value="ECO:0007669"/>
    <property type="project" value="UniProtKB-KW"/>
</dbReference>
<dbReference type="InterPro" id="IPR052121">
    <property type="entry name" value="F-box_SCF_Substrate_Recog"/>
</dbReference>
<dbReference type="GeneID" id="9628381"/>
<feature type="region of interest" description="Disordered" evidence="4">
    <location>
        <begin position="320"/>
        <end position="352"/>
    </location>
</feature>
<keyword evidence="2" id="KW-0833">Ubl conjugation pathway</keyword>
<dbReference type="Pfam" id="PF12937">
    <property type="entry name" value="F-box-like"/>
    <property type="match status" value="1"/>
</dbReference>
<dbReference type="EMBL" id="GL378348">
    <property type="protein sequence ID" value="EFJ46922.1"/>
    <property type="molecule type" value="Genomic_DNA"/>
</dbReference>
<evidence type="ECO:0000256" key="3">
    <source>
        <dbReference type="ARBA" id="ARBA00023172"/>
    </source>
</evidence>
<dbReference type="KEGG" id="vcn:VOLCADRAFT_121049"/>
<feature type="region of interest" description="Disordered" evidence="4">
    <location>
        <begin position="396"/>
        <end position="416"/>
    </location>
</feature>
<feature type="compositionally biased region" description="Gly residues" evidence="4">
    <location>
        <begin position="407"/>
        <end position="416"/>
    </location>
</feature>
<gene>
    <name evidence="7" type="ORF">VOLCADRAFT_121049</name>
</gene>
<dbReference type="InterPro" id="IPR001810">
    <property type="entry name" value="F-box_dom"/>
</dbReference>
<feature type="signal peptide" evidence="5">
    <location>
        <begin position="1"/>
        <end position="17"/>
    </location>
</feature>
<evidence type="ECO:0000259" key="6">
    <source>
        <dbReference type="PROSITE" id="PS50181"/>
    </source>
</evidence>
<dbReference type="PANTHER" id="PTHR46550:SF1">
    <property type="entry name" value="F-BOX PROTEIN 3"/>
    <property type="match status" value="1"/>
</dbReference>
<dbReference type="GO" id="GO:0003677">
    <property type="term" value="F:DNA binding"/>
    <property type="evidence" value="ECO:0007669"/>
    <property type="project" value="InterPro"/>
</dbReference>
<evidence type="ECO:0000256" key="4">
    <source>
        <dbReference type="SAM" id="MobiDB-lite"/>
    </source>
</evidence>
<dbReference type="eggNOG" id="ENOG502QT73">
    <property type="taxonomic scope" value="Eukaryota"/>
</dbReference>
<reference evidence="7 8" key="1">
    <citation type="journal article" date="2010" name="Science">
        <title>Genomic analysis of organismal complexity in the multicellular green alga Volvox carteri.</title>
        <authorList>
            <person name="Prochnik S.E."/>
            <person name="Umen J."/>
            <person name="Nedelcu A.M."/>
            <person name="Hallmann A."/>
            <person name="Miller S.M."/>
            <person name="Nishii I."/>
            <person name="Ferris P."/>
            <person name="Kuo A."/>
            <person name="Mitros T."/>
            <person name="Fritz-Laylin L.K."/>
            <person name="Hellsten U."/>
            <person name="Chapman J."/>
            <person name="Simakov O."/>
            <person name="Rensing S.A."/>
            <person name="Terry A."/>
            <person name="Pangilinan J."/>
            <person name="Kapitonov V."/>
            <person name="Jurka J."/>
            <person name="Salamov A."/>
            <person name="Shapiro H."/>
            <person name="Schmutz J."/>
            <person name="Grimwood J."/>
            <person name="Lindquist E."/>
            <person name="Lucas S."/>
            <person name="Grigoriev I.V."/>
            <person name="Schmitt R."/>
            <person name="Kirk D."/>
            <person name="Rokhsar D.S."/>
        </authorList>
    </citation>
    <scope>NUCLEOTIDE SEQUENCE [LARGE SCALE GENOMIC DNA]</scope>
    <source>
        <strain evidence="8">f. Nagariensis / Eve</strain>
    </source>
</reference>
<dbReference type="Gene3D" id="1.20.1280.50">
    <property type="match status" value="1"/>
</dbReference>
<dbReference type="SMART" id="SM00256">
    <property type="entry name" value="FBOX"/>
    <property type="match status" value="1"/>
</dbReference>
<protein>
    <recommendedName>
        <fullName evidence="6">F-box domain-containing protein</fullName>
    </recommendedName>
</protein>
<comment type="pathway">
    <text evidence="1">Protein modification; protein ubiquitination.</text>
</comment>
<evidence type="ECO:0000256" key="1">
    <source>
        <dbReference type="ARBA" id="ARBA00004906"/>
    </source>
</evidence>
<dbReference type="RefSeq" id="XP_002952131.1">
    <property type="nucleotide sequence ID" value="XM_002952085.1"/>
</dbReference>
<dbReference type="GO" id="GO:0005737">
    <property type="term" value="C:cytoplasm"/>
    <property type="evidence" value="ECO:0007669"/>
    <property type="project" value="TreeGrafter"/>
</dbReference>
<evidence type="ECO:0000313" key="8">
    <source>
        <dbReference type="Proteomes" id="UP000001058"/>
    </source>
</evidence>
<feature type="domain" description="F-box" evidence="6">
    <location>
        <begin position="157"/>
        <end position="203"/>
    </location>
</feature>
<dbReference type="InterPro" id="IPR036047">
    <property type="entry name" value="F-box-like_dom_sf"/>
</dbReference>
<dbReference type="Gene3D" id="1.10.443.10">
    <property type="entry name" value="Intergrase catalytic core"/>
    <property type="match status" value="1"/>
</dbReference>
<dbReference type="GO" id="GO:0015074">
    <property type="term" value="P:DNA integration"/>
    <property type="evidence" value="ECO:0007669"/>
    <property type="project" value="InterPro"/>
</dbReference>
<feature type="compositionally biased region" description="Low complexity" evidence="4">
    <location>
        <begin position="239"/>
        <end position="264"/>
    </location>
</feature>
<feature type="compositionally biased region" description="Low complexity" evidence="4">
    <location>
        <begin position="329"/>
        <end position="338"/>
    </location>
</feature>
<dbReference type="AlphaFoldDB" id="D8U0D3"/>
<keyword evidence="5" id="KW-0732">Signal</keyword>
<dbReference type="Proteomes" id="UP000001058">
    <property type="component" value="Unassembled WGS sequence"/>
</dbReference>
<keyword evidence="3" id="KW-0233">DNA recombination</keyword>